<feature type="compositionally biased region" description="Low complexity" evidence="2">
    <location>
        <begin position="33"/>
        <end position="47"/>
    </location>
</feature>
<sequence length="883" mass="98106">MSECGGRGGGSSSSSSSDDAEDEGGGGGGPAGSGSLSPAPAGVSSAGRLRRGLRGASLMARRRPELLCGAVALGCALLVALKFTCSRAKDVIIPAKPPVSFFSSRSPVLDLFQGQLDYAEHVRRDSEVVLLFFYAPWCGQSIAARSEIEQAAGQLSDQPGVLGYFEFSGSPQPPGYLTFFTSALHSLKKDYLGTVRFGVITNKHLAKLVSLVHSGSVYLHRHFNTSLVFRREAVNYTAENIHKWALENREALLRWLRPHGGKSLLLNNELKKGPALLVFLPFNPLAESHPLIDEITEVALEYNNCHGDQVVERLLQHLRRVDTPVFRPLAPEPPAQLPEPPLITASPCCNTVVLPQWHSVSRTHNVCELCVNQSAGGVRPSSVGMPQCSFFEMAAALDSFYLKEQTFYHVASDSIECSNFLSSYSPFSYYTACCRTINRAVTGFIDSGQGVFETPTIAFSSLEKKCEADPPGSVPHIEENRYLFPEVDVSSTNFTGLSCRTNKTLNIYLLDSNLFWLYAERLGAPSATRVKEFAAIVDVKEESHYILDPKQALMKFTLESFIQNFSVLYSPLKRHLIGSDSAQYPSQHLITEVTTDTFWEVVLQKQDVLLLYYAQWCGFCPSLNHIFIQLARLLPTDTFTVARIDVSQNDLPWEFMVDRLPTVLFFPCNRKDRSVKYPEDLPITLPNLLRFILHHSDPASVPQNLANPPTKECLQSEAVFQQGHISHLEREIQKLRAEISTLQRAQVQVEAQLSSARRDEHRLLRQKQTLEKQHSLLQLHSQQLQALYEQKTRELEEVARKLQELADASENLLTENTWLKILVATMERKLEGKDGAESLPPPQEVGSDHPEPPGPPRLPGSTPLPSNSSSTLASERSNENRTD</sequence>
<dbReference type="AlphaFoldDB" id="A0A8M1MG38"/>
<dbReference type="RefSeq" id="XP_044771548.1">
    <property type="nucleotide sequence ID" value="XM_044915613.1"/>
</dbReference>
<dbReference type="CTD" id="51061"/>
<organism evidence="4 5">
    <name type="scientific">Neomonachus schauinslandi</name>
    <name type="common">Hawaiian monk seal</name>
    <name type="synonym">Monachus schauinslandi</name>
    <dbReference type="NCBI Taxonomy" id="29088"/>
    <lineage>
        <taxon>Eukaryota</taxon>
        <taxon>Metazoa</taxon>
        <taxon>Chordata</taxon>
        <taxon>Craniata</taxon>
        <taxon>Vertebrata</taxon>
        <taxon>Euteleostomi</taxon>
        <taxon>Mammalia</taxon>
        <taxon>Eutheria</taxon>
        <taxon>Laurasiatheria</taxon>
        <taxon>Carnivora</taxon>
        <taxon>Caniformia</taxon>
        <taxon>Pinnipedia</taxon>
        <taxon>Phocidae</taxon>
        <taxon>Monachinae</taxon>
        <taxon>Monachini</taxon>
        <taxon>Neomonachus</taxon>
    </lineage>
</organism>
<feature type="compositionally biased region" description="Gly residues" evidence="2">
    <location>
        <begin position="1"/>
        <end position="11"/>
    </location>
</feature>
<dbReference type="Pfam" id="PF26234">
    <property type="entry name" value="TXNDC11_2nd"/>
    <property type="match status" value="1"/>
</dbReference>
<dbReference type="InterPro" id="IPR058777">
    <property type="entry name" value="TXNDC11_thioredoxin"/>
</dbReference>
<keyword evidence="4" id="KW-1185">Reference proteome</keyword>
<name>A0A8M1MG38_NEOSC</name>
<dbReference type="PANTHER" id="PTHR46497:SF1">
    <property type="entry name" value="THIOREDOXIN DOMAIN-CONTAINING PROTEIN 11"/>
    <property type="match status" value="1"/>
</dbReference>
<accession>A0A8M1MG38</accession>
<evidence type="ECO:0000313" key="4">
    <source>
        <dbReference type="Proteomes" id="UP000248481"/>
    </source>
</evidence>
<dbReference type="PANTHER" id="PTHR46497">
    <property type="entry name" value="THIOREDOXIN DOMAIN-CONTAINING PROTEIN 11"/>
    <property type="match status" value="1"/>
</dbReference>
<dbReference type="InterPro" id="IPR013766">
    <property type="entry name" value="Thioredoxin_domain"/>
</dbReference>
<feature type="compositionally biased region" description="Low complexity" evidence="2">
    <location>
        <begin position="859"/>
        <end position="874"/>
    </location>
</feature>
<evidence type="ECO:0000256" key="2">
    <source>
        <dbReference type="SAM" id="MobiDB-lite"/>
    </source>
</evidence>
<gene>
    <name evidence="5" type="primary">TXNDC11</name>
</gene>
<feature type="region of interest" description="Disordered" evidence="2">
    <location>
        <begin position="1"/>
        <end position="47"/>
    </location>
</feature>
<evidence type="ECO:0000256" key="1">
    <source>
        <dbReference type="SAM" id="Coils"/>
    </source>
</evidence>
<dbReference type="Gene3D" id="3.40.30.10">
    <property type="entry name" value="Glutaredoxin"/>
    <property type="match status" value="2"/>
</dbReference>
<feature type="region of interest" description="Disordered" evidence="2">
    <location>
        <begin position="832"/>
        <end position="883"/>
    </location>
</feature>
<dbReference type="GeneID" id="110588049"/>
<dbReference type="InterPro" id="IPR052792">
    <property type="entry name" value="Thioredoxin_dom-contain_11"/>
</dbReference>
<evidence type="ECO:0000259" key="3">
    <source>
        <dbReference type="PROSITE" id="PS51352"/>
    </source>
</evidence>
<dbReference type="SUPFAM" id="SSF52833">
    <property type="entry name" value="Thioredoxin-like"/>
    <property type="match status" value="2"/>
</dbReference>
<protein>
    <submittedName>
        <fullName evidence="5">Thioredoxin domain-containing protein 11 isoform X3</fullName>
    </submittedName>
</protein>
<feature type="coiled-coil region" evidence="1">
    <location>
        <begin position="718"/>
        <end position="815"/>
    </location>
</feature>
<reference evidence="5" key="1">
    <citation type="submission" date="2025-08" db="UniProtKB">
        <authorList>
            <consortium name="RefSeq"/>
        </authorList>
    </citation>
    <scope>IDENTIFICATION</scope>
    <source>
        <tissue evidence="5">Blood</tissue>
    </source>
</reference>
<dbReference type="CDD" id="cd02995">
    <property type="entry name" value="PDI_a_PDI_a'_C"/>
    <property type="match status" value="1"/>
</dbReference>
<dbReference type="Pfam" id="PF00085">
    <property type="entry name" value="Thioredoxin"/>
    <property type="match status" value="1"/>
</dbReference>
<proteinExistence type="predicted"/>
<dbReference type="PROSITE" id="PS51352">
    <property type="entry name" value="THIOREDOXIN_2"/>
    <property type="match status" value="1"/>
</dbReference>
<dbReference type="Proteomes" id="UP000248481">
    <property type="component" value="Chromosome 5"/>
</dbReference>
<dbReference type="InterPro" id="IPR036249">
    <property type="entry name" value="Thioredoxin-like_sf"/>
</dbReference>
<feature type="domain" description="Thioredoxin" evidence="3">
    <location>
        <begin position="547"/>
        <end position="697"/>
    </location>
</feature>
<evidence type="ECO:0000313" key="5">
    <source>
        <dbReference type="RefSeq" id="XP_044771548.1"/>
    </source>
</evidence>
<keyword evidence="1" id="KW-0175">Coiled coil</keyword>